<reference evidence="3" key="1">
    <citation type="journal article" date="2020" name="Stud. Mycol.">
        <title>101 Dothideomycetes genomes: a test case for predicting lifestyles and emergence of pathogens.</title>
        <authorList>
            <person name="Haridas S."/>
            <person name="Albert R."/>
            <person name="Binder M."/>
            <person name="Bloem J."/>
            <person name="Labutti K."/>
            <person name="Salamov A."/>
            <person name="Andreopoulos B."/>
            <person name="Baker S."/>
            <person name="Barry K."/>
            <person name="Bills G."/>
            <person name="Bluhm B."/>
            <person name="Cannon C."/>
            <person name="Castanera R."/>
            <person name="Culley D."/>
            <person name="Daum C."/>
            <person name="Ezra D."/>
            <person name="Gonzalez J."/>
            <person name="Henrissat B."/>
            <person name="Kuo A."/>
            <person name="Liang C."/>
            <person name="Lipzen A."/>
            <person name="Lutzoni F."/>
            <person name="Magnuson J."/>
            <person name="Mondo S."/>
            <person name="Nolan M."/>
            <person name="Ohm R."/>
            <person name="Pangilinan J."/>
            <person name="Park H.-J."/>
            <person name="Ramirez L."/>
            <person name="Alfaro M."/>
            <person name="Sun H."/>
            <person name="Tritt A."/>
            <person name="Yoshinaga Y."/>
            <person name="Zwiers L.-H."/>
            <person name="Turgeon B."/>
            <person name="Goodwin S."/>
            <person name="Spatafora J."/>
            <person name="Crous P."/>
            <person name="Grigoriev I."/>
        </authorList>
    </citation>
    <scope>NUCLEOTIDE SEQUENCE</scope>
    <source>
        <strain evidence="3">CBS 690.94</strain>
    </source>
</reference>
<evidence type="ECO:0000313" key="3">
    <source>
        <dbReference type="EMBL" id="KAF2443866.1"/>
    </source>
</evidence>
<comment type="caution">
    <text evidence="3">The sequence shown here is derived from an EMBL/GenBank/DDBJ whole genome shotgun (WGS) entry which is preliminary data.</text>
</comment>
<evidence type="ECO:0000256" key="1">
    <source>
        <dbReference type="SAM" id="MobiDB-lite"/>
    </source>
</evidence>
<keyword evidence="4" id="KW-1185">Reference proteome</keyword>
<accession>A0A9P4PGU1</accession>
<evidence type="ECO:0000313" key="4">
    <source>
        <dbReference type="Proteomes" id="UP000799764"/>
    </source>
</evidence>
<keyword evidence="2" id="KW-1133">Transmembrane helix</keyword>
<dbReference type="OrthoDB" id="2830640at2759"/>
<name>A0A9P4PGU1_9PLEO</name>
<protein>
    <submittedName>
        <fullName evidence="3">Uncharacterized protein</fullName>
    </submittedName>
</protein>
<dbReference type="InterPro" id="IPR002523">
    <property type="entry name" value="MgTranspt_CorA/ZnTranspt_ZntB"/>
</dbReference>
<keyword evidence="2" id="KW-0812">Transmembrane</keyword>
<dbReference type="Gene3D" id="1.20.58.340">
    <property type="entry name" value="Magnesium transport protein CorA, transmembrane region"/>
    <property type="match status" value="1"/>
</dbReference>
<gene>
    <name evidence="3" type="ORF">P171DRAFT_495744</name>
</gene>
<evidence type="ECO:0000256" key="2">
    <source>
        <dbReference type="SAM" id="Phobius"/>
    </source>
</evidence>
<feature type="transmembrane region" description="Helical" evidence="2">
    <location>
        <begin position="423"/>
        <end position="444"/>
    </location>
</feature>
<dbReference type="Proteomes" id="UP000799764">
    <property type="component" value="Unassembled WGS sequence"/>
</dbReference>
<feature type="transmembrane region" description="Helical" evidence="2">
    <location>
        <begin position="396"/>
        <end position="417"/>
    </location>
</feature>
<organism evidence="3 4">
    <name type="scientific">Karstenula rhodostoma CBS 690.94</name>
    <dbReference type="NCBI Taxonomy" id="1392251"/>
    <lineage>
        <taxon>Eukaryota</taxon>
        <taxon>Fungi</taxon>
        <taxon>Dikarya</taxon>
        <taxon>Ascomycota</taxon>
        <taxon>Pezizomycotina</taxon>
        <taxon>Dothideomycetes</taxon>
        <taxon>Pleosporomycetidae</taxon>
        <taxon>Pleosporales</taxon>
        <taxon>Massarineae</taxon>
        <taxon>Didymosphaeriaceae</taxon>
        <taxon>Karstenula</taxon>
    </lineage>
</organism>
<feature type="region of interest" description="Disordered" evidence="1">
    <location>
        <begin position="534"/>
        <end position="553"/>
    </location>
</feature>
<dbReference type="GO" id="GO:0046873">
    <property type="term" value="F:metal ion transmembrane transporter activity"/>
    <property type="evidence" value="ECO:0007669"/>
    <property type="project" value="InterPro"/>
</dbReference>
<keyword evidence="2" id="KW-0472">Membrane</keyword>
<sequence>MASTRRQSSTVSTALWKNQILAQASRTPVQASSYPRASRSFIGAIHNVRATSGLFENVNNFSQTTDAIVYEFSSKQPLRDRKLDENSGPGYLQVSACPSLWHRMKLTFECRLSLSAAFAKQLMATFDVTPQFSGTLLGEPDYGAPGDFATFDEKGNIEKMEFCCQQPRWAIHKRLTPWCVYMTHSYEDRATTYIVACDKHQSRLDIVKERLSDILAAGSANGKFLSDSFNPFFLHLLITQEVFLDAVPEITKLRHQLYGALDRVDEYAAKTESEREKKELEDLTIKLHIVSQESDRMYANVSMSSMILQRMIRAHDRYQDSVSKDASKKDSVVKTDDALHYMFDSIESQQRWLNSYKSRKDIAMNLVFNLVTQQDSSTSTTIAREAKADGSAMRTIATLTMVFLPGTFVSSVFSMPILGGVHWRLYVAITIPLTLLVFVTWWMWQNFASLRNRLEKLARRLTEFDNKTIVEHYGCFTHLSCIVIYPGSVNIQISDHSASRIILLRLLYRYRPSGGEIRLWAFRAVWVVPSAPPPMPRAGRHAPEAEIQSADVF</sequence>
<dbReference type="EMBL" id="MU001502">
    <property type="protein sequence ID" value="KAF2443866.1"/>
    <property type="molecule type" value="Genomic_DNA"/>
</dbReference>
<dbReference type="Pfam" id="PF01544">
    <property type="entry name" value="CorA"/>
    <property type="match status" value="1"/>
</dbReference>
<proteinExistence type="predicted"/>
<dbReference type="GO" id="GO:0016020">
    <property type="term" value="C:membrane"/>
    <property type="evidence" value="ECO:0007669"/>
    <property type="project" value="InterPro"/>
</dbReference>
<dbReference type="AlphaFoldDB" id="A0A9P4PGU1"/>